<feature type="chain" id="PRO_5022690248" evidence="1">
    <location>
        <begin position="24"/>
        <end position="559"/>
    </location>
</feature>
<gene>
    <name evidence="2" type="ORF">LF1_48410</name>
</gene>
<organism evidence="2 3">
    <name type="scientific">Rubripirellula obstinata</name>
    <dbReference type="NCBI Taxonomy" id="406547"/>
    <lineage>
        <taxon>Bacteria</taxon>
        <taxon>Pseudomonadati</taxon>
        <taxon>Planctomycetota</taxon>
        <taxon>Planctomycetia</taxon>
        <taxon>Pirellulales</taxon>
        <taxon>Pirellulaceae</taxon>
        <taxon>Rubripirellula</taxon>
    </lineage>
</organism>
<dbReference type="AlphaFoldDB" id="A0A5B1CMI7"/>
<dbReference type="EMBL" id="VRLW01000001">
    <property type="protein sequence ID" value="KAA1262278.1"/>
    <property type="molecule type" value="Genomic_DNA"/>
</dbReference>
<accession>A0A5B1CMI7</accession>
<reference evidence="2 3" key="1">
    <citation type="submission" date="2019-08" db="EMBL/GenBank/DDBJ databases">
        <title>Deep-cultivation of Planctomycetes and their phenomic and genomic characterization uncovers novel biology.</title>
        <authorList>
            <person name="Wiegand S."/>
            <person name="Jogler M."/>
            <person name="Boedeker C."/>
            <person name="Pinto D."/>
            <person name="Vollmers J."/>
            <person name="Rivas-Marin E."/>
            <person name="Kohn T."/>
            <person name="Peeters S.H."/>
            <person name="Heuer A."/>
            <person name="Rast P."/>
            <person name="Oberbeckmann S."/>
            <person name="Bunk B."/>
            <person name="Jeske O."/>
            <person name="Meyerdierks A."/>
            <person name="Storesund J.E."/>
            <person name="Kallscheuer N."/>
            <person name="Luecker S."/>
            <person name="Lage O.M."/>
            <person name="Pohl T."/>
            <person name="Merkel B.J."/>
            <person name="Hornburger P."/>
            <person name="Mueller R.-W."/>
            <person name="Bruemmer F."/>
            <person name="Labrenz M."/>
            <person name="Spormann A.M."/>
            <person name="Op Den Camp H."/>
            <person name="Overmann J."/>
            <person name="Amann R."/>
            <person name="Jetten M.S.M."/>
            <person name="Mascher T."/>
            <person name="Medema M.H."/>
            <person name="Devos D.P."/>
            <person name="Kaster A.-K."/>
            <person name="Ovreas L."/>
            <person name="Rohde M."/>
            <person name="Galperin M.Y."/>
            <person name="Jogler C."/>
        </authorList>
    </citation>
    <scope>NUCLEOTIDE SEQUENCE [LARGE SCALE GENOMIC DNA]</scope>
    <source>
        <strain evidence="2 3">LF1</strain>
    </source>
</reference>
<keyword evidence="1" id="KW-0732">Signal</keyword>
<evidence type="ECO:0000313" key="3">
    <source>
        <dbReference type="Proteomes" id="UP000322699"/>
    </source>
</evidence>
<dbReference type="Pfam" id="PF07585">
    <property type="entry name" value="BBP7"/>
    <property type="match status" value="1"/>
</dbReference>
<dbReference type="InterPro" id="IPR011446">
    <property type="entry name" value="BBP7"/>
</dbReference>
<dbReference type="Proteomes" id="UP000322699">
    <property type="component" value="Unassembled WGS sequence"/>
</dbReference>
<keyword evidence="3" id="KW-1185">Reference proteome</keyword>
<evidence type="ECO:0000256" key="1">
    <source>
        <dbReference type="SAM" id="SignalP"/>
    </source>
</evidence>
<proteinExistence type="predicted"/>
<comment type="caution">
    <text evidence="2">The sequence shown here is derived from an EMBL/GenBank/DDBJ whole genome shotgun (WGS) entry which is preliminary data.</text>
</comment>
<sequence precursor="true">MKMRFGRLAIAAMLLTGSSMVVANDGTSVVGDLPGYGEDAYFGEDAAYTAVPESNESYDYEDEIVDGDEAYQGDSIMGDVQPVGHTQRATQRASGRSVMRQASARINRSNAAMPARQMYPTQQMQPVSHQMMGSGYNEGGYVDGGYVDGGDCGCGDNSCGGGSSCGADMSCGCGSSACGGGSSCRTHKRMCKLFDRSQGNTWAQMDLLLWFPQGRKSPSLIAESDAGTLPILDPAISPSTRTVFGGENDAELSAGFRADAGIWLTDNVGVGGRFWTLAENGQSYAFSGNGDDISVGRPFFNTNSALFAGNNGGEDSLPIALTGVAGGPDLSGSVNAESALDIWAAEAYARLRFGCTKSCQLDFIAGYSHFDIADSLFINSTTTIEGTGGAPPAGSAVGDSVSYLDQAMAENTFDGGQLGFEMVMNRGRWTARSLTKVHLGNMNQAIAINGSSITTPATGAPTSNPGGILAGNTPIAVERDVFAFAPEANFKLGYQFRPNVALTVGYSFIYFDNVALTGTGIDRLVDGATLGTGLNDNGFLEDDSSLFVHGIDLGFVIDF</sequence>
<evidence type="ECO:0000313" key="2">
    <source>
        <dbReference type="EMBL" id="KAA1262278.1"/>
    </source>
</evidence>
<name>A0A5B1CMI7_9BACT</name>
<protein>
    <submittedName>
        <fullName evidence="2">Uncharacterized protein</fullName>
    </submittedName>
</protein>
<feature type="signal peptide" evidence="1">
    <location>
        <begin position="1"/>
        <end position="23"/>
    </location>
</feature>